<dbReference type="OrthoDB" id="10621520at2759"/>
<dbReference type="EMBL" id="QKYT01000058">
    <property type="protein sequence ID" value="RIA95623.1"/>
    <property type="molecule type" value="Genomic_DNA"/>
</dbReference>
<gene>
    <name evidence="1" type="ORF">C1645_816447</name>
</gene>
<keyword evidence="2" id="KW-1185">Reference proteome</keyword>
<evidence type="ECO:0000313" key="2">
    <source>
        <dbReference type="Proteomes" id="UP000265703"/>
    </source>
</evidence>
<accession>A0A397TBJ1</accession>
<proteinExistence type="predicted"/>
<reference evidence="1 2" key="1">
    <citation type="submission" date="2018-06" db="EMBL/GenBank/DDBJ databases">
        <title>Comparative genomics reveals the genomic features of Rhizophagus irregularis, R. cerebriforme, R. diaphanum and Gigaspora rosea, and their symbiotic lifestyle signature.</title>
        <authorList>
            <person name="Morin E."/>
            <person name="San Clemente H."/>
            <person name="Chen E.C.H."/>
            <person name="De La Providencia I."/>
            <person name="Hainaut M."/>
            <person name="Kuo A."/>
            <person name="Kohler A."/>
            <person name="Murat C."/>
            <person name="Tang N."/>
            <person name="Roy S."/>
            <person name="Loubradou J."/>
            <person name="Henrissat B."/>
            <person name="Grigoriev I.V."/>
            <person name="Corradi N."/>
            <person name="Roux C."/>
            <person name="Martin F.M."/>
        </authorList>
    </citation>
    <scope>NUCLEOTIDE SEQUENCE [LARGE SCALE GENOMIC DNA]</scope>
    <source>
        <strain evidence="1 2">DAOM 227022</strain>
    </source>
</reference>
<dbReference type="STRING" id="658196.A0A397TBJ1"/>
<organism evidence="1 2">
    <name type="scientific">Glomus cerebriforme</name>
    <dbReference type="NCBI Taxonomy" id="658196"/>
    <lineage>
        <taxon>Eukaryota</taxon>
        <taxon>Fungi</taxon>
        <taxon>Fungi incertae sedis</taxon>
        <taxon>Mucoromycota</taxon>
        <taxon>Glomeromycotina</taxon>
        <taxon>Glomeromycetes</taxon>
        <taxon>Glomerales</taxon>
        <taxon>Glomeraceae</taxon>
        <taxon>Glomus</taxon>
    </lineage>
</organism>
<dbReference type="Proteomes" id="UP000265703">
    <property type="component" value="Unassembled WGS sequence"/>
</dbReference>
<comment type="caution">
    <text evidence="1">The sequence shown here is derived from an EMBL/GenBank/DDBJ whole genome shotgun (WGS) entry which is preliminary data.</text>
</comment>
<protein>
    <submittedName>
        <fullName evidence="1">Uncharacterized protein</fullName>
    </submittedName>
</protein>
<evidence type="ECO:0000313" key="1">
    <source>
        <dbReference type="EMBL" id="RIA95623.1"/>
    </source>
</evidence>
<sequence length="157" mass="18199">MQGILVLFLPTPVSDALHMFEHNFDEIGNILWEAFLAIRSGETINSEYSLAVKFFKEALNRTNFKKDDLCKTKLLKQILLKMSLRRKFHQHFYSRDPELAIMCFENIPTPKIYIDAPRNLEVSEIATYFLSSDFGISKCPRVENQIILGKGKNQQKV</sequence>
<dbReference type="AlphaFoldDB" id="A0A397TBJ1"/>
<name>A0A397TBJ1_9GLOM</name>